<dbReference type="Proteomes" id="UP000275727">
    <property type="component" value="Chromosome"/>
</dbReference>
<reference evidence="2 4" key="1">
    <citation type="submission" date="2018-06" db="EMBL/GenBank/DDBJ databases">
        <title>Complete Genome Sequence of the Microcystin-Degrading Bacterium Sphingosinicella microcystinivorans Strain B-9.</title>
        <authorList>
            <person name="Jin H."/>
            <person name="Nishizawa T."/>
            <person name="Guo Y."/>
            <person name="Nishizawa A."/>
            <person name="Park H."/>
            <person name="Kato H."/>
            <person name="Tsuji K."/>
            <person name="Harada K."/>
        </authorList>
    </citation>
    <scope>NUCLEOTIDE SEQUENCE [LARGE SCALE GENOMIC DNA]</scope>
    <source>
        <strain evidence="2 4">B9</strain>
    </source>
</reference>
<dbReference type="Gene3D" id="3.40.50.720">
    <property type="entry name" value="NAD(P)-binding Rossmann-like Domain"/>
    <property type="match status" value="1"/>
</dbReference>
<dbReference type="InterPro" id="IPR036291">
    <property type="entry name" value="NAD(P)-bd_dom_sf"/>
</dbReference>
<dbReference type="EMBL" id="AP018711">
    <property type="protein sequence ID" value="BBE33296.1"/>
    <property type="molecule type" value="Genomic_DNA"/>
</dbReference>
<evidence type="ECO:0000256" key="1">
    <source>
        <dbReference type="ARBA" id="ARBA00006484"/>
    </source>
</evidence>
<dbReference type="Proteomes" id="UP000276029">
    <property type="component" value="Unassembled WGS sequence"/>
</dbReference>
<name>A0AAD1G0A0_SPHMI</name>
<protein>
    <submittedName>
        <fullName evidence="2">2-deoxy-D-gluconate 3-dehydrogenase</fullName>
    </submittedName>
    <submittedName>
        <fullName evidence="3">NAD(P)-dependent dehydrogenase (Short-subunit alcohol dehydrogenase family)</fullName>
    </submittedName>
</protein>
<dbReference type="InterPro" id="IPR002347">
    <property type="entry name" value="SDR_fam"/>
</dbReference>
<dbReference type="AlphaFoldDB" id="A0AAD1G0A0"/>
<reference evidence="3 5" key="2">
    <citation type="submission" date="2018-10" db="EMBL/GenBank/DDBJ databases">
        <title>Genomic Encyclopedia of Type Strains, Phase IV (KMG-IV): sequencing the most valuable type-strain genomes for metagenomic binning, comparative biology and taxonomic classification.</title>
        <authorList>
            <person name="Goeker M."/>
        </authorList>
    </citation>
    <scope>NUCLEOTIDE SEQUENCE [LARGE SCALE GENOMIC DNA]</scope>
    <source>
        <strain evidence="3 5">DSM 19791</strain>
    </source>
</reference>
<dbReference type="EMBL" id="RBWX01000011">
    <property type="protein sequence ID" value="RKS85414.1"/>
    <property type="molecule type" value="Genomic_DNA"/>
</dbReference>
<dbReference type="RefSeq" id="WP_121053207.1">
    <property type="nucleotide sequence ID" value="NZ_AP018711.1"/>
</dbReference>
<dbReference type="FunFam" id="3.40.50.720:FF:000084">
    <property type="entry name" value="Short-chain dehydrogenase reductase"/>
    <property type="match status" value="1"/>
</dbReference>
<proteinExistence type="inferred from homology"/>
<dbReference type="PRINTS" id="PR00080">
    <property type="entry name" value="SDRFAMILY"/>
</dbReference>
<dbReference type="CDD" id="cd05233">
    <property type="entry name" value="SDR_c"/>
    <property type="match status" value="1"/>
</dbReference>
<evidence type="ECO:0000313" key="3">
    <source>
        <dbReference type="EMBL" id="RKS85414.1"/>
    </source>
</evidence>
<accession>A0AAD1G0A0</accession>
<dbReference type="PANTHER" id="PTHR42760">
    <property type="entry name" value="SHORT-CHAIN DEHYDROGENASES/REDUCTASES FAMILY MEMBER"/>
    <property type="match status" value="1"/>
</dbReference>
<evidence type="ECO:0000313" key="2">
    <source>
        <dbReference type="EMBL" id="BBE33296.1"/>
    </source>
</evidence>
<evidence type="ECO:0000313" key="4">
    <source>
        <dbReference type="Proteomes" id="UP000275727"/>
    </source>
</evidence>
<dbReference type="Pfam" id="PF13561">
    <property type="entry name" value="adh_short_C2"/>
    <property type="match status" value="1"/>
</dbReference>
<organism evidence="2 4">
    <name type="scientific">Sphingosinicella microcystinivorans</name>
    <dbReference type="NCBI Taxonomy" id="335406"/>
    <lineage>
        <taxon>Bacteria</taxon>
        <taxon>Pseudomonadati</taxon>
        <taxon>Pseudomonadota</taxon>
        <taxon>Alphaproteobacteria</taxon>
        <taxon>Sphingomonadales</taxon>
        <taxon>Sphingosinicellaceae</taxon>
        <taxon>Sphingosinicella</taxon>
    </lineage>
</organism>
<dbReference type="GO" id="GO:0016616">
    <property type="term" value="F:oxidoreductase activity, acting on the CH-OH group of donors, NAD or NADP as acceptor"/>
    <property type="evidence" value="ECO:0007669"/>
    <property type="project" value="TreeGrafter"/>
</dbReference>
<dbReference type="PRINTS" id="PR00081">
    <property type="entry name" value="GDHRDH"/>
</dbReference>
<keyword evidence="5" id="KW-1185">Reference proteome</keyword>
<gene>
    <name evidence="2" type="primary">kduD</name>
    <name evidence="3" type="ORF">DFR51_3332</name>
    <name evidence="2" type="ORF">SmB9_09540</name>
</gene>
<evidence type="ECO:0000313" key="5">
    <source>
        <dbReference type="Proteomes" id="UP000276029"/>
    </source>
</evidence>
<comment type="similarity">
    <text evidence="1">Belongs to the short-chain dehydrogenases/reductases (SDR) family.</text>
</comment>
<dbReference type="NCBIfam" id="NF005559">
    <property type="entry name" value="PRK07231.1"/>
    <property type="match status" value="1"/>
</dbReference>
<sequence length="255" mass="26256">MMRGFQLDGQVGAITGGASGIGLATARIMGEAGARIAVLDVNEAATAAAAEALAATGIEAVACPVDVTDEAAISSAMDGLVDRFGRLDILVSSAGRAIRRPAVELSVEDWDKVVAVNMTGLFLCARHAALRMMKSGGGAIVNIASIMGLSGGGVYPNVSYQATKGAVVNMTRALAVEWAGDGIRVNAVAPTYVNTPFIRPLLDDRDVMHRIYDATPLRKIAEPEDVAYAALYLASPAAAMVTGHVLAVDGGFLAQ</sequence>
<dbReference type="SUPFAM" id="SSF51735">
    <property type="entry name" value="NAD(P)-binding Rossmann-fold domains"/>
    <property type="match status" value="1"/>
</dbReference>
<dbReference type="KEGG" id="smic:SmB9_09540"/>